<evidence type="ECO:0000313" key="1">
    <source>
        <dbReference type="EMBL" id="GBP91404.1"/>
    </source>
</evidence>
<proteinExistence type="predicted"/>
<evidence type="ECO:0000313" key="2">
    <source>
        <dbReference type="Proteomes" id="UP000299102"/>
    </source>
</evidence>
<sequence length="128" mass="14831">MSWSKGKRAPQTIAKPGLTRNKLMLYMAGLMFNNYELLRLLPVGKNHKYGSLLPIVDETQARCREKTLRIVQRKGTELQIKSPILTLAVFSCFYGIFKEKRNMRSTREKVTIAIPWRRRITGALSFKD</sequence>
<name>A0A4C1ZWF9_EUMVA</name>
<comment type="caution">
    <text evidence="1">The sequence shown here is derived from an EMBL/GenBank/DDBJ whole genome shotgun (WGS) entry which is preliminary data.</text>
</comment>
<organism evidence="1 2">
    <name type="scientific">Eumeta variegata</name>
    <name type="common">Bagworm moth</name>
    <name type="synonym">Eumeta japonica</name>
    <dbReference type="NCBI Taxonomy" id="151549"/>
    <lineage>
        <taxon>Eukaryota</taxon>
        <taxon>Metazoa</taxon>
        <taxon>Ecdysozoa</taxon>
        <taxon>Arthropoda</taxon>
        <taxon>Hexapoda</taxon>
        <taxon>Insecta</taxon>
        <taxon>Pterygota</taxon>
        <taxon>Neoptera</taxon>
        <taxon>Endopterygota</taxon>
        <taxon>Lepidoptera</taxon>
        <taxon>Glossata</taxon>
        <taxon>Ditrysia</taxon>
        <taxon>Tineoidea</taxon>
        <taxon>Psychidae</taxon>
        <taxon>Oiketicinae</taxon>
        <taxon>Eumeta</taxon>
    </lineage>
</organism>
<dbReference type="AlphaFoldDB" id="A0A4C1ZWF9"/>
<protein>
    <submittedName>
        <fullName evidence="1">Uncharacterized protein</fullName>
    </submittedName>
</protein>
<gene>
    <name evidence="1" type="ORF">EVAR_64885_1</name>
</gene>
<dbReference type="EMBL" id="BGZK01002168">
    <property type="protein sequence ID" value="GBP91404.1"/>
    <property type="molecule type" value="Genomic_DNA"/>
</dbReference>
<accession>A0A4C1ZWF9</accession>
<keyword evidence="2" id="KW-1185">Reference proteome</keyword>
<dbReference type="Proteomes" id="UP000299102">
    <property type="component" value="Unassembled WGS sequence"/>
</dbReference>
<reference evidence="1 2" key="1">
    <citation type="journal article" date="2019" name="Commun. Biol.">
        <title>The bagworm genome reveals a unique fibroin gene that provides high tensile strength.</title>
        <authorList>
            <person name="Kono N."/>
            <person name="Nakamura H."/>
            <person name="Ohtoshi R."/>
            <person name="Tomita M."/>
            <person name="Numata K."/>
            <person name="Arakawa K."/>
        </authorList>
    </citation>
    <scope>NUCLEOTIDE SEQUENCE [LARGE SCALE GENOMIC DNA]</scope>
</reference>